<evidence type="ECO:0000313" key="2">
    <source>
        <dbReference type="EMBL" id="KAK7691636.1"/>
    </source>
</evidence>
<keyword evidence="3" id="KW-1185">Reference proteome</keyword>
<keyword evidence="1" id="KW-1133">Transmembrane helix</keyword>
<keyword evidence="1" id="KW-0472">Membrane</keyword>
<protein>
    <submittedName>
        <fullName evidence="2">Uncharacterized protein</fullName>
    </submittedName>
</protein>
<dbReference type="AlphaFoldDB" id="A0AAW0GQ41"/>
<proteinExistence type="predicted"/>
<dbReference type="Proteomes" id="UP001385951">
    <property type="component" value="Unassembled WGS sequence"/>
</dbReference>
<accession>A0AAW0GQ41</accession>
<evidence type="ECO:0000313" key="3">
    <source>
        <dbReference type="Proteomes" id="UP001385951"/>
    </source>
</evidence>
<sequence>MFIQVFSSAPTVYLIMFKFLLAIPLGGEYLSPKAFIPHRLADYSLPDPLWRFDRQSSFNNSTSAGDPEDQPGCFRIAIFHQSPCFLHHPVNTNVPSIWSGGQSYDKNGRSLRTSYGVTDRWSEYRSLCQQMNQNLTKESTGGGY</sequence>
<gene>
    <name evidence="2" type="ORF">QCA50_005035</name>
</gene>
<comment type="caution">
    <text evidence="2">The sequence shown here is derived from an EMBL/GenBank/DDBJ whole genome shotgun (WGS) entry which is preliminary data.</text>
</comment>
<feature type="transmembrane region" description="Helical" evidence="1">
    <location>
        <begin position="12"/>
        <end position="30"/>
    </location>
</feature>
<organism evidence="2 3">
    <name type="scientific">Cerrena zonata</name>
    <dbReference type="NCBI Taxonomy" id="2478898"/>
    <lineage>
        <taxon>Eukaryota</taxon>
        <taxon>Fungi</taxon>
        <taxon>Dikarya</taxon>
        <taxon>Basidiomycota</taxon>
        <taxon>Agaricomycotina</taxon>
        <taxon>Agaricomycetes</taxon>
        <taxon>Polyporales</taxon>
        <taxon>Cerrenaceae</taxon>
        <taxon>Cerrena</taxon>
    </lineage>
</organism>
<evidence type="ECO:0000256" key="1">
    <source>
        <dbReference type="SAM" id="Phobius"/>
    </source>
</evidence>
<reference evidence="2 3" key="1">
    <citation type="submission" date="2022-09" db="EMBL/GenBank/DDBJ databases">
        <authorList>
            <person name="Palmer J.M."/>
        </authorList>
    </citation>
    <scope>NUCLEOTIDE SEQUENCE [LARGE SCALE GENOMIC DNA]</scope>
    <source>
        <strain evidence="2 3">DSM 7382</strain>
    </source>
</reference>
<dbReference type="EMBL" id="JASBNA010000005">
    <property type="protein sequence ID" value="KAK7691636.1"/>
    <property type="molecule type" value="Genomic_DNA"/>
</dbReference>
<keyword evidence="1" id="KW-0812">Transmembrane</keyword>
<name>A0AAW0GQ41_9APHY</name>